<sequence length="185" mass="20369">MNAPGVRSLSLGEHYCEICPSGARIAGNGEVHVITPDGIIYCAPWLILHYIEDHGYVPPAEFVDGLLGDLPYSWNATSEHLCRVLLDDSLSPGWRVDAAIDLAGWQDDRVYGALLDASRDAELVDVSAMEIGVSLAVLWGRAGKVNFEIYKSALPQVQWGVYREVWSRNPDLAVDLSRPPEGFDF</sequence>
<reference evidence="2 3" key="1">
    <citation type="submission" date="2019-04" db="EMBL/GenBank/DDBJ databases">
        <title>Streptomyces oryziradicis sp. nov., a novel actinomycete isolated from rhizosphere soil of rice (Oryza sativa L.).</title>
        <authorList>
            <person name="Li C."/>
        </authorList>
    </citation>
    <scope>NUCLEOTIDE SEQUENCE [LARGE SCALE GENOMIC DNA]</scope>
    <source>
        <strain evidence="2 3">NEAU-C40</strain>
    </source>
</reference>
<name>A0A4U0RB50_9ACTN</name>
<dbReference type="Proteomes" id="UP000305778">
    <property type="component" value="Unassembled WGS sequence"/>
</dbReference>
<dbReference type="EMBL" id="SUMC01000281">
    <property type="protein sequence ID" value="TJZ92429.1"/>
    <property type="molecule type" value="Genomic_DNA"/>
</dbReference>
<evidence type="ECO:0000313" key="3">
    <source>
        <dbReference type="Proteomes" id="UP000305778"/>
    </source>
</evidence>
<dbReference type="OrthoDB" id="5523878at2"/>
<accession>A0A4U0RB50</accession>
<comment type="caution">
    <text evidence="2">The sequence shown here is derived from an EMBL/GenBank/DDBJ whole genome shotgun (WGS) entry which is preliminary data.</text>
</comment>
<keyword evidence="3" id="KW-1185">Reference proteome</keyword>
<evidence type="ECO:0000313" key="2">
    <source>
        <dbReference type="EMBL" id="TJZ92429.1"/>
    </source>
</evidence>
<dbReference type="AlphaFoldDB" id="A0A4U0RB50"/>
<feature type="domain" description="DUF7919" evidence="1">
    <location>
        <begin position="10"/>
        <end position="66"/>
    </location>
</feature>
<protein>
    <recommendedName>
        <fullName evidence="1">DUF7919 domain-containing protein</fullName>
    </recommendedName>
</protein>
<proteinExistence type="predicted"/>
<gene>
    <name evidence="2" type="ORF">FCI23_55125</name>
</gene>
<dbReference type="Pfam" id="PF25535">
    <property type="entry name" value="DUF7919"/>
    <property type="match status" value="1"/>
</dbReference>
<evidence type="ECO:0000259" key="1">
    <source>
        <dbReference type="Pfam" id="PF25535"/>
    </source>
</evidence>
<organism evidence="2 3">
    <name type="scientific">Actinacidiphila oryziradicis</name>
    <dbReference type="NCBI Taxonomy" id="2571141"/>
    <lineage>
        <taxon>Bacteria</taxon>
        <taxon>Bacillati</taxon>
        <taxon>Actinomycetota</taxon>
        <taxon>Actinomycetes</taxon>
        <taxon>Kitasatosporales</taxon>
        <taxon>Streptomycetaceae</taxon>
        <taxon>Actinacidiphila</taxon>
    </lineage>
</organism>
<dbReference type="RefSeq" id="WP_136731687.1">
    <property type="nucleotide sequence ID" value="NZ_SUMC01000281.1"/>
</dbReference>
<dbReference type="InterPro" id="IPR057679">
    <property type="entry name" value="DUF7919"/>
</dbReference>